<dbReference type="Gene3D" id="3.40.50.2000">
    <property type="entry name" value="Glycogen Phosphorylase B"/>
    <property type="match status" value="2"/>
</dbReference>
<gene>
    <name evidence="4" type="ORF">JF922_23175</name>
</gene>
<dbReference type="InterPro" id="IPR010598">
    <property type="entry name" value="C5-epim_C"/>
</dbReference>
<evidence type="ECO:0000313" key="4">
    <source>
        <dbReference type="EMBL" id="MBJ7600958.1"/>
    </source>
</evidence>
<feature type="domain" description="Glycosyl transferase family 1" evidence="1">
    <location>
        <begin position="430"/>
        <end position="603"/>
    </location>
</feature>
<keyword evidence="5" id="KW-1185">Reference proteome</keyword>
<feature type="domain" description="D-glucuronyl C5-epimerase C-terminal" evidence="2">
    <location>
        <begin position="15"/>
        <end position="170"/>
    </location>
</feature>
<evidence type="ECO:0000259" key="2">
    <source>
        <dbReference type="Pfam" id="PF06662"/>
    </source>
</evidence>
<proteinExistence type="predicted"/>
<organism evidence="4 5">
    <name type="scientific">Candidatus Nephthysia bennettiae</name>
    <dbReference type="NCBI Taxonomy" id="3127016"/>
    <lineage>
        <taxon>Bacteria</taxon>
        <taxon>Bacillati</taxon>
        <taxon>Candidatus Dormiibacterota</taxon>
        <taxon>Candidatus Dormibacteria</taxon>
        <taxon>Candidatus Dormibacterales</taxon>
        <taxon>Candidatus Dormibacteraceae</taxon>
        <taxon>Candidatus Nephthysia</taxon>
    </lineage>
</organism>
<dbReference type="AlphaFoldDB" id="A0A934KDB1"/>
<feature type="domain" description="Glycosyltransferase subfamily 4-like N-terminal" evidence="3">
    <location>
        <begin position="230"/>
        <end position="418"/>
    </location>
</feature>
<dbReference type="SUPFAM" id="SSF48208">
    <property type="entry name" value="Six-hairpin glycosidases"/>
    <property type="match status" value="1"/>
</dbReference>
<dbReference type="EMBL" id="JAEKNR010000231">
    <property type="protein sequence ID" value="MBJ7600958.1"/>
    <property type="molecule type" value="Genomic_DNA"/>
</dbReference>
<dbReference type="Pfam" id="PF00534">
    <property type="entry name" value="Glycos_transf_1"/>
    <property type="match status" value="1"/>
</dbReference>
<dbReference type="Proteomes" id="UP000612893">
    <property type="component" value="Unassembled WGS sequence"/>
</dbReference>
<dbReference type="CDD" id="cd03801">
    <property type="entry name" value="GT4_PimA-like"/>
    <property type="match status" value="1"/>
</dbReference>
<accession>A0A934KDB1</accession>
<evidence type="ECO:0000259" key="1">
    <source>
        <dbReference type="Pfam" id="PF00534"/>
    </source>
</evidence>
<dbReference type="SUPFAM" id="SSF53756">
    <property type="entry name" value="UDP-Glycosyltransferase/glycogen phosphorylase"/>
    <property type="match status" value="1"/>
</dbReference>
<dbReference type="Pfam" id="PF06662">
    <property type="entry name" value="C5-epim_C"/>
    <property type="match status" value="1"/>
</dbReference>
<dbReference type="PANTHER" id="PTHR12526">
    <property type="entry name" value="GLYCOSYLTRANSFERASE"/>
    <property type="match status" value="1"/>
</dbReference>
<protein>
    <submittedName>
        <fullName evidence="4">Glycosyltransferase</fullName>
    </submittedName>
</protein>
<dbReference type="InterPro" id="IPR008928">
    <property type="entry name" value="6-hairpin_glycosidase_sf"/>
</dbReference>
<reference evidence="4" key="1">
    <citation type="submission" date="2020-10" db="EMBL/GenBank/DDBJ databases">
        <title>Ca. Dormibacterota MAGs.</title>
        <authorList>
            <person name="Montgomery K."/>
        </authorList>
    </citation>
    <scope>NUCLEOTIDE SEQUENCE [LARGE SCALE GENOMIC DNA]</scope>
    <source>
        <strain evidence="4">SC8812_S17_10</strain>
    </source>
</reference>
<dbReference type="InterPro" id="IPR001296">
    <property type="entry name" value="Glyco_trans_1"/>
</dbReference>
<evidence type="ECO:0000313" key="5">
    <source>
        <dbReference type="Proteomes" id="UP000612893"/>
    </source>
</evidence>
<dbReference type="GO" id="GO:0016757">
    <property type="term" value="F:glycosyltransferase activity"/>
    <property type="evidence" value="ECO:0007669"/>
    <property type="project" value="InterPro"/>
</dbReference>
<sequence>MPHAEGAGLPAAACLSASCQGIGISVLARAYRLTGDPTFLAAATRAATPLAHDILDGGLNTPIYGEGLFFEEFARYPVDHVLHGHMCALLGLIDLWSVQPDAALEELIERGIRALRSVLGAFDAGAWSRYSLRHRGPAPKRYQQLNVLLLKAIADRTGLTEPSELAARWERYQTRWSARTRQAAALHGMRLADTVVDRLRGALFPPRLGSDSPARPERVLVPVTGFPVTGGIRAVLGGIAEAMRNEWRMEYLARDVRPHGADIVIHRFGSRLTSPWQFPTVWLYVLAGAAALGRLLRREHAYRLVLAQDSVFTGAFTALVGRLAGARVVAVEHGTITFPYSSVYKAERLNELAAASSLRRLSTRIGLSLYWPSLRALSWTAVRCTDHFLVAGQESADVYLQELGVPPSKITRWRFMIDAATYTPPDPAARSEQRARLGVPSDAILISIVARFSPAKGLDIALACLGRAVSRLPGDLKQRVRIVIAGDGPLRAQLEEDIVRHGLSEKVALLGEKSSEEVVGLLGMTDIFLYTSTRGTNYSMAVLEAMASGCAVIASTEPRSNAELLSEGRGIAIPSGEPDALTDALARALADIPGCHQMGKLARTYISEVHTEEALRRSLLRACGWSPSLRPPRGPEREAQTGLTAAFASPELGH</sequence>
<dbReference type="Pfam" id="PF13439">
    <property type="entry name" value="Glyco_transf_4"/>
    <property type="match status" value="1"/>
</dbReference>
<evidence type="ECO:0000259" key="3">
    <source>
        <dbReference type="Pfam" id="PF13439"/>
    </source>
</evidence>
<name>A0A934KDB1_9BACT</name>
<dbReference type="GO" id="GO:0005975">
    <property type="term" value="P:carbohydrate metabolic process"/>
    <property type="evidence" value="ECO:0007669"/>
    <property type="project" value="InterPro"/>
</dbReference>
<comment type="caution">
    <text evidence="4">The sequence shown here is derived from an EMBL/GenBank/DDBJ whole genome shotgun (WGS) entry which is preliminary data.</text>
</comment>
<dbReference type="InterPro" id="IPR028098">
    <property type="entry name" value="Glyco_trans_4-like_N"/>
</dbReference>